<feature type="compositionally biased region" description="Basic and acidic residues" evidence="1">
    <location>
        <begin position="125"/>
        <end position="140"/>
    </location>
</feature>
<keyword evidence="3" id="KW-1185">Reference proteome</keyword>
<dbReference type="PANTHER" id="PTHR34835:SF90">
    <property type="entry name" value="AMINOTRANSFERASE-LIKE PLANT MOBILE DOMAIN-CONTAINING PROTEIN"/>
    <property type="match status" value="1"/>
</dbReference>
<feature type="compositionally biased region" description="Basic and acidic residues" evidence="1">
    <location>
        <begin position="170"/>
        <end position="182"/>
    </location>
</feature>
<feature type="region of interest" description="Disordered" evidence="1">
    <location>
        <begin position="119"/>
        <end position="140"/>
    </location>
</feature>
<reference evidence="3" key="1">
    <citation type="journal article" date="2024" name="IScience">
        <title>Strigolactones Initiate the Formation of Haustorium-like Structures in Castilleja.</title>
        <authorList>
            <person name="Buerger M."/>
            <person name="Peterson D."/>
            <person name="Chory J."/>
        </authorList>
    </citation>
    <scope>NUCLEOTIDE SEQUENCE [LARGE SCALE GENOMIC DNA]</scope>
</reference>
<proteinExistence type="predicted"/>
<dbReference type="PANTHER" id="PTHR34835">
    <property type="entry name" value="OS07G0283600 PROTEIN-RELATED"/>
    <property type="match status" value="1"/>
</dbReference>
<accession>A0ABD3CBK7</accession>
<dbReference type="EMBL" id="JAVIJP010000040">
    <property type="protein sequence ID" value="KAL3626947.1"/>
    <property type="molecule type" value="Genomic_DNA"/>
</dbReference>
<evidence type="ECO:0000313" key="3">
    <source>
        <dbReference type="Proteomes" id="UP001632038"/>
    </source>
</evidence>
<protein>
    <submittedName>
        <fullName evidence="2">Uncharacterized protein</fullName>
    </submittedName>
</protein>
<dbReference type="Proteomes" id="UP001632038">
    <property type="component" value="Unassembled WGS sequence"/>
</dbReference>
<feature type="region of interest" description="Disordered" evidence="1">
    <location>
        <begin position="159"/>
        <end position="182"/>
    </location>
</feature>
<dbReference type="AlphaFoldDB" id="A0ABD3CBK7"/>
<gene>
    <name evidence="2" type="ORF">CASFOL_029160</name>
</gene>
<organism evidence="2 3">
    <name type="scientific">Castilleja foliolosa</name>
    <dbReference type="NCBI Taxonomy" id="1961234"/>
    <lineage>
        <taxon>Eukaryota</taxon>
        <taxon>Viridiplantae</taxon>
        <taxon>Streptophyta</taxon>
        <taxon>Embryophyta</taxon>
        <taxon>Tracheophyta</taxon>
        <taxon>Spermatophyta</taxon>
        <taxon>Magnoliopsida</taxon>
        <taxon>eudicotyledons</taxon>
        <taxon>Gunneridae</taxon>
        <taxon>Pentapetalae</taxon>
        <taxon>asterids</taxon>
        <taxon>lamiids</taxon>
        <taxon>Lamiales</taxon>
        <taxon>Orobanchaceae</taxon>
        <taxon>Pedicularideae</taxon>
        <taxon>Castillejinae</taxon>
        <taxon>Castilleja</taxon>
    </lineage>
</organism>
<evidence type="ECO:0000256" key="1">
    <source>
        <dbReference type="SAM" id="MobiDB-lite"/>
    </source>
</evidence>
<sequence length="426" mass="47091">MLNNEEPTELLNQGARAGKEVIDNLEAENPTEIGGGIENMDAADDDAETVKAYYVVNEEARPDNEGIENMEAEVDAETVKVAENMWSQLLEKIVTEYELTEPLAPDKTGHVDVVGPKQVDQSRGTLEKDTRTIKPSRKKTDVGKKAARGIIIREPVVGNEDGATGASAKDNSKDAVESAKTKAVVPDKGKKVANVPEIGRVGKRRKDEVGIAKEKKPKRTKNVRVESMGFGGLLEFNVAETPSTLGYWLLENFDPMAGVIKLRDGRELRVEVDDVTHVLGIPNGRTVIKRKAKNLPHPVVTEFKSSFTNHSANITAYLVGDELLTRDADSIWFKRIFLILITTCLVECCGNGYVISRIIPNFEDPDRAQELSWGPYIKKCLAEEVIDWRQKKNKPEAFFTGPLMFLMVVMQTLLGSLGKSSTLLNN</sequence>
<comment type="caution">
    <text evidence="2">The sequence shown here is derived from an EMBL/GenBank/DDBJ whole genome shotgun (WGS) entry which is preliminary data.</text>
</comment>
<evidence type="ECO:0000313" key="2">
    <source>
        <dbReference type="EMBL" id="KAL3626947.1"/>
    </source>
</evidence>
<name>A0ABD3CBK7_9LAMI</name>